<feature type="region of interest" description="Disordered" evidence="1">
    <location>
        <begin position="153"/>
        <end position="189"/>
    </location>
</feature>
<dbReference type="EMBL" id="CH476605">
    <property type="protein sequence ID" value="EAU31467.1"/>
    <property type="molecule type" value="Genomic_DNA"/>
</dbReference>
<dbReference type="GeneID" id="4353514"/>
<keyword evidence="3" id="KW-0732">Signal</keyword>
<feature type="transmembrane region" description="Helical" evidence="2">
    <location>
        <begin position="193"/>
        <end position="214"/>
    </location>
</feature>
<evidence type="ECO:0000256" key="2">
    <source>
        <dbReference type="SAM" id="Phobius"/>
    </source>
</evidence>
<sequence length="273" mass="28905">MRHLFVILAICRLASAQDVTCYRPDGISRTYNGTIVCNSVEGAVSMCCGWNDICLQNGLCKVKSEESADATYWRDMCSVSTWPEVGCLKACTRAGSIDELGNAPMTPCDGTDYFETWCCGYTTDCCGTNDAVTVPANIYTSTSTSISISTSTSASTSFTSSTSTPTSTGSDSSPIPTTERSQHASGLSSGAKAGIGVGVAAGVIAVVGFVAFFVRRQRKSKTAMASGASYSFQPVTGSESPRQPEHTHVYEKPADKEDMRYELPAEPSVGTDR</sequence>
<dbReference type="PANTHER" id="PTHR16861:SF4">
    <property type="entry name" value="SH3 DOMAIN PROTEIN (AFU_ORTHOLOGUE AFUA_1G13610)"/>
    <property type="match status" value="1"/>
</dbReference>
<dbReference type="RefSeq" id="XP_001216915.1">
    <property type="nucleotide sequence ID" value="XM_001216915.1"/>
</dbReference>
<dbReference type="PANTHER" id="PTHR16861">
    <property type="entry name" value="GLYCOPROTEIN 38"/>
    <property type="match status" value="1"/>
</dbReference>
<gene>
    <name evidence="4" type="ORF">ATEG_08294</name>
</gene>
<proteinExistence type="predicted"/>
<dbReference type="Proteomes" id="UP000007963">
    <property type="component" value="Unassembled WGS sequence"/>
</dbReference>
<evidence type="ECO:0000256" key="1">
    <source>
        <dbReference type="SAM" id="MobiDB-lite"/>
    </source>
</evidence>
<keyword evidence="2" id="KW-1133">Transmembrane helix</keyword>
<evidence type="ECO:0008006" key="6">
    <source>
        <dbReference type="Google" id="ProtNLM"/>
    </source>
</evidence>
<reference evidence="5" key="1">
    <citation type="submission" date="2005-09" db="EMBL/GenBank/DDBJ databases">
        <title>Annotation of the Aspergillus terreus NIH2624 genome.</title>
        <authorList>
            <person name="Birren B.W."/>
            <person name="Lander E.S."/>
            <person name="Galagan J.E."/>
            <person name="Nusbaum C."/>
            <person name="Devon K."/>
            <person name="Henn M."/>
            <person name="Ma L.-J."/>
            <person name="Jaffe D.B."/>
            <person name="Butler J."/>
            <person name="Alvarez P."/>
            <person name="Gnerre S."/>
            <person name="Grabherr M."/>
            <person name="Kleber M."/>
            <person name="Mauceli E.W."/>
            <person name="Brockman W."/>
            <person name="Rounsley S."/>
            <person name="Young S.K."/>
            <person name="LaButti K."/>
            <person name="Pushparaj V."/>
            <person name="DeCaprio D."/>
            <person name="Crawford M."/>
            <person name="Koehrsen M."/>
            <person name="Engels R."/>
            <person name="Montgomery P."/>
            <person name="Pearson M."/>
            <person name="Howarth C."/>
            <person name="Larson L."/>
            <person name="Luoma S."/>
            <person name="White J."/>
            <person name="Alvarado L."/>
            <person name="Kodira C.D."/>
            <person name="Zeng Q."/>
            <person name="Oleary S."/>
            <person name="Yandava C."/>
            <person name="Denning D.W."/>
            <person name="Nierman W.C."/>
            <person name="Milne T."/>
            <person name="Madden K."/>
        </authorList>
    </citation>
    <scope>NUCLEOTIDE SEQUENCE [LARGE SCALE GENOMIC DNA]</scope>
    <source>
        <strain evidence="5">NIH 2624 / FGSC A1156</strain>
    </source>
</reference>
<feature type="signal peptide" evidence="3">
    <location>
        <begin position="1"/>
        <end position="16"/>
    </location>
</feature>
<protein>
    <recommendedName>
        <fullName evidence="6">Mid2 domain-containing protein</fullName>
    </recommendedName>
</protein>
<accession>Q0CDE0</accession>
<feature type="region of interest" description="Disordered" evidence="1">
    <location>
        <begin position="224"/>
        <end position="273"/>
    </location>
</feature>
<feature type="compositionally biased region" description="Basic and acidic residues" evidence="1">
    <location>
        <begin position="242"/>
        <end position="263"/>
    </location>
</feature>
<dbReference type="AlphaFoldDB" id="Q0CDE0"/>
<evidence type="ECO:0000313" key="5">
    <source>
        <dbReference type="Proteomes" id="UP000007963"/>
    </source>
</evidence>
<feature type="compositionally biased region" description="Polar residues" evidence="1">
    <location>
        <begin position="228"/>
        <end position="241"/>
    </location>
</feature>
<name>Q0CDE0_ASPTN</name>
<dbReference type="VEuPathDB" id="FungiDB:ATEG_08294"/>
<dbReference type="OrthoDB" id="4506341at2759"/>
<dbReference type="HOGENOM" id="CLU_055859_5_0_1"/>
<keyword evidence="2" id="KW-0472">Membrane</keyword>
<feature type="chain" id="PRO_5004170185" description="Mid2 domain-containing protein" evidence="3">
    <location>
        <begin position="17"/>
        <end position="273"/>
    </location>
</feature>
<keyword evidence="2" id="KW-0812">Transmembrane</keyword>
<dbReference type="STRING" id="341663.Q0CDE0"/>
<dbReference type="eggNOG" id="ENOG502SV8X">
    <property type="taxonomic scope" value="Eukaryota"/>
</dbReference>
<organism evidence="4 5">
    <name type="scientific">Aspergillus terreus (strain NIH 2624 / FGSC A1156)</name>
    <dbReference type="NCBI Taxonomy" id="341663"/>
    <lineage>
        <taxon>Eukaryota</taxon>
        <taxon>Fungi</taxon>
        <taxon>Dikarya</taxon>
        <taxon>Ascomycota</taxon>
        <taxon>Pezizomycotina</taxon>
        <taxon>Eurotiomycetes</taxon>
        <taxon>Eurotiomycetidae</taxon>
        <taxon>Eurotiales</taxon>
        <taxon>Aspergillaceae</taxon>
        <taxon>Aspergillus</taxon>
        <taxon>Aspergillus subgen. Circumdati</taxon>
    </lineage>
</organism>
<feature type="compositionally biased region" description="Low complexity" evidence="1">
    <location>
        <begin position="153"/>
        <end position="178"/>
    </location>
</feature>
<evidence type="ECO:0000256" key="3">
    <source>
        <dbReference type="SAM" id="SignalP"/>
    </source>
</evidence>
<evidence type="ECO:0000313" key="4">
    <source>
        <dbReference type="EMBL" id="EAU31467.1"/>
    </source>
</evidence>
<dbReference type="OMA" id="NGMCCAL"/>